<feature type="repeat" description="ANK" evidence="1">
    <location>
        <begin position="341"/>
        <end position="373"/>
    </location>
</feature>
<sequence>MIRITRAPGGNEVVCIRLGDEEMDEDVISLKHYLWTLYGWPTWMQRLLHHDVCLNDGTLLEPDTELQLVLLDGSDVCQEEKDEALSDAASNGHVEGTRALLAVGASPCQQFHEDDDSEGSNDGVSTAAGYSHSRYIRQSTALDVASTAGHAEVVQVLLEAITLQTQSKKDEALYRACARGDVEVVTPLLAANANPNYVFNFVYVSEFDDTLYDEQAHWTPLAVACLNGHPAVAQMLVEARADLSRLSGSREESICCPFEHAAREGHMQVLRVLLDCFGSDLSQEGKNAALYFASSAGCVEVVSALLEVGAAPNCEHASDDDSDDGDKDSAVDGYSHCRYVERSTALDMACTKGHKEVVQRLLKAPAAVTKQEKDDALYKASARGNVEVVHFLLAAKASPNYVFTFDYEYVNRHAYDEQACWTPLAVACLNGHPAVAQMLVEARADLLSSAGSRRSLVCSPLQHAAREGHVQVVDVLLSAFQVCMDDNIKTILRTILQDPSMQDKADVRAMVQTALDNA</sequence>
<dbReference type="AlphaFoldDB" id="A0A812LJG6"/>
<dbReference type="Proteomes" id="UP000649617">
    <property type="component" value="Unassembled WGS sequence"/>
</dbReference>
<evidence type="ECO:0000313" key="3">
    <source>
        <dbReference type="Proteomes" id="UP000649617"/>
    </source>
</evidence>
<dbReference type="PANTHER" id="PTHR24121:SF23">
    <property type="entry name" value="NO MECHANORECEPTOR POTENTIAL C, ISOFORM H"/>
    <property type="match status" value="1"/>
</dbReference>
<dbReference type="EMBL" id="CAJNIZ010005546">
    <property type="protein sequence ID" value="CAE7242529.1"/>
    <property type="molecule type" value="Genomic_DNA"/>
</dbReference>
<dbReference type="Gene3D" id="1.25.40.20">
    <property type="entry name" value="Ankyrin repeat-containing domain"/>
    <property type="match status" value="3"/>
</dbReference>
<keyword evidence="3" id="KW-1185">Reference proteome</keyword>
<protein>
    <submittedName>
        <fullName evidence="2">Ankrd17 protein</fullName>
    </submittedName>
</protein>
<name>A0A812LJG6_SYMPI</name>
<keyword evidence="1" id="KW-0040">ANK repeat</keyword>
<dbReference type="Pfam" id="PF12796">
    <property type="entry name" value="Ank_2"/>
    <property type="match status" value="3"/>
</dbReference>
<proteinExistence type="predicted"/>
<dbReference type="OrthoDB" id="194358at2759"/>
<dbReference type="PROSITE" id="PS50088">
    <property type="entry name" value="ANK_REPEAT"/>
    <property type="match status" value="1"/>
</dbReference>
<reference evidence="2" key="1">
    <citation type="submission" date="2021-02" db="EMBL/GenBank/DDBJ databases">
        <authorList>
            <person name="Dougan E. K."/>
            <person name="Rhodes N."/>
            <person name="Thang M."/>
            <person name="Chan C."/>
        </authorList>
    </citation>
    <scope>NUCLEOTIDE SEQUENCE</scope>
</reference>
<evidence type="ECO:0000256" key="1">
    <source>
        <dbReference type="PROSITE-ProRule" id="PRU00023"/>
    </source>
</evidence>
<dbReference type="InterPro" id="IPR036770">
    <property type="entry name" value="Ankyrin_rpt-contain_sf"/>
</dbReference>
<dbReference type="PANTHER" id="PTHR24121">
    <property type="entry name" value="NO MECHANORECEPTOR POTENTIAL C, ISOFORM D-RELATED"/>
    <property type="match status" value="1"/>
</dbReference>
<comment type="caution">
    <text evidence="2">The sequence shown here is derived from an EMBL/GenBank/DDBJ whole genome shotgun (WGS) entry which is preliminary data.</text>
</comment>
<gene>
    <name evidence="2" type="primary">Ankrd17</name>
    <name evidence="2" type="ORF">SPIL2461_LOCUS4273</name>
</gene>
<organism evidence="2 3">
    <name type="scientific">Symbiodinium pilosum</name>
    <name type="common">Dinoflagellate</name>
    <dbReference type="NCBI Taxonomy" id="2952"/>
    <lineage>
        <taxon>Eukaryota</taxon>
        <taxon>Sar</taxon>
        <taxon>Alveolata</taxon>
        <taxon>Dinophyceae</taxon>
        <taxon>Suessiales</taxon>
        <taxon>Symbiodiniaceae</taxon>
        <taxon>Symbiodinium</taxon>
    </lineage>
</organism>
<dbReference type="SMART" id="SM00248">
    <property type="entry name" value="ANK"/>
    <property type="match status" value="10"/>
</dbReference>
<accession>A0A812LJG6</accession>
<evidence type="ECO:0000313" key="2">
    <source>
        <dbReference type="EMBL" id="CAE7242529.1"/>
    </source>
</evidence>
<dbReference type="SUPFAM" id="SSF48403">
    <property type="entry name" value="Ankyrin repeat"/>
    <property type="match status" value="1"/>
</dbReference>
<dbReference type="InterPro" id="IPR002110">
    <property type="entry name" value="Ankyrin_rpt"/>
</dbReference>